<sequence>MEWIGWISLAIMVGALIYFGISALGTFKSMKPKIDQLKAVQTRIQTEADKIKSETDELKVHQEQLIADVDYAKQAVTLTINETKQIPENAKFFAKTAVDSTKSKKTANT</sequence>
<evidence type="ECO:0000313" key="2">
    <source>
        <dbReference type="EMBL" id="OAH53207.1"/>
    </source>
</evidence>
<keyword evidence="4" id="KW-1185">Reference proteome</keyword>
<keyword evidence="1" id="KW-1133">Transmembrane helix</keyword>
<dbReference type="EMBL" id="LQWZ01000036">
    <property type="protein sequence ID" value="OAH53207.1"/>
    <property type="molecule type" value="Genomic_DNA"/>
</dbReference>
<evidence type="ECO:0000313" key="4">
    <source>
        <dbReference type="Proteomes" id="UP000076935"/>
    </source>
</evidence>
<feature type="transmembrane region" description="Helical" evidence="1">
    <location>
        <begin position="6"/>
        <end position="27"/>
    </location>
</feature>
<evidence type="ECO:0000313" key="5">
    <source>
        <dbReference type="Proteomes" id="UP000077271"/>
    </source>
</evidence>
<evidence type="ECO:0000313" key="3">
    <source>
        <dbReference type="EMBL" id="OAH62521.1"/>
    </source>
</evidence>
<dbReference type="AlphaFoldDB" id="A0A177KJA3"/>
<organism evidence="2 5">
    <name type="scientific">Domibacillus aminovorans</name>
    <dbReference type="NCBI Taxonomy" id="29332"/>
    <lineage>
        <taxon>Bacteria</taxon>
        <taxon>Bacillati</taxon>
        <taxon>Bacillota</taxon>
        <taxon>Bacilli</taxon>
        <taxon>Bacillales</taxon>
        <taxon>Bacillaceae</taxon>
        <taxon>Domibacillus</taxon>
    </lineage>
</organism>
<dbReference type="OrthoDB" id="2969233at2"/>
<accession>A0A177KJA3</accession>
<dbReference type="EMBL" id="LQWY01000007">
    <property type="protein sequence ID" value="OAH62521.1"/>
    <property type="molecule type" value="Genomic_DNA"/>
</dbReference>
<dbReference type="Proteomes" id="UP000076935">
    <property type="component" value="Unassembled WGS sequence"/>
</dbReference>
<evidence type="ECO:0008006" key="6">
    <source>
        <dbReference type="Google" id="ProtNLM"/>
    </source>
</evidence>
<dbReference type="STRING" id="29332.AWH48_12710"/>
<keyword evidence="1" id="KW-0472">Membrane</keyword>
<proteinExistence type="predicted"/>
<reference evidence="4 5" key="1">
    <citation type="submission" date="2016-01" db="EMBL/GenBank/DDBJ databases">
        <title>Investigation of taxonomic status of Bacillus aminovorans.</title>
        <authorList>
            <person name="Verma A."/>
            <person name="Pal Y."/>
            <person name="Krishnamurthi S."/>
        </authorList>
    </citation>
    <scope>NUCLEOTIDE SEQUENCE [LARGE SCALE GENOMIC DNA]</scope>
    <source>
        <strain evidence="3 4">DSM 1314</strain>
        <strain evidence="2 5">DSM 4337</strain>
    </source>
</reference>
<dbReference type="Proteomes" id="UP000077271">
    <property type="component" value="Unassembled WGS sequence"/>
</dbReference>
<comment type="caution">
    <text evidence="2">The sequence shown here is derived from an EMBL/GenBank/DDBJ whole genome shotgun (WGS) entry which is preliminary data.</text>
</comment>
<dbReference type="RefSeq" id="WP_018395568.1">
    <property type="nucleotide sequence ID" value="NZ_JBCNAN010000026.1"/>
</dbReference>
<name>A0A177KJA3_9BACI</name>
<evidence type="ECO:0000256" key="1">
    <source>
        <dbReference type="SAM" id="Phobius"/>
    </source>
</evidence>
<protein>
    <recommendedName>
        <fullName evidence="6">DUF948 domain-containing protein</fullName>
    </recommendedName>
</protein>
<keyword evidence="1" id="KW-0812">Transmembrane</keyword>
<gene>
    <name evidence="2" type="ORF">AWH48_12710</name>
    <name evidence="3" type="ORF">AWH49_10050</name>
</gene>